<organism evidence="1 2">
    <name type="scientific">Cervus elaphus hippelaphus</name>
    <name type="common">European red deer</name>
    <dbReference type="NCBI Taxonomy" id="46360"/>
    <lineage>
        <taxon>Eukaryota</taxon>
        <taxon>Metazoa</taxon>
        <taxon>Chordata</taxon>
        <taxon>Craniata</taxon>
        <taxon>Vertebrata</taxon>
        <taxon>Euteleostomi</taxon>
        <taxon>Mammalia</taxon>
        <taxon>Eutheria</taxon>
        <taxon>Laurasiatheria</taxon>
        <taxon>Artiodactyla</taxon>
        <taxon>Ruminantia</taxon>
        <taxon>Pecora</taxon>
        <taxon>Cervidae</taxon>
        <taxon>Cervinae</taxon>
        <taxon>Cervus</taxon>
    </lineage>
</organism>
<reference evidence="1 2" key="1">
    <citation type="journal article" date="2018" name="Mol. Genet. Genomics">
        <title>The red deer Cervus elaphus genome CerEla1.0: sequencing, annotating, genes, and chromosomes.</title>
        <authorList>
            <person name="Bana N.A."/>
            <person name="Nyiri A."/>
            <person name="Nagy J."/>
            <person name="Frank K."/>
            <person name="Nagy T."/>
            <person name="Steger V."/>
            <person name="Schiller M."/>
            <person name="Lakatos P."/>
            <person name="Sugar L."/>
            <person name="Horn P."/>
            <person name="Barta E."/>
            <person name="Orosz L."/>
        </authorList>
    </citation>
    <scope>NUCLEOTIDE SEQUENCE [LARGE SCALE GENOMIC DNA]</scope>
    <source>
        <strain evidence="1">Hungarian</strain>
    </source>
</reference>
<accession>A0A212BZQ0</accession>
<proteinExistence type="predicted"/>
<evidence type="ECO:0000313" key="2">
    <source>
        <dbReference type="Proteomes" id="UP000242450"/>
    </source>
</evidence>
<keyword evidence="2" id="KW-1185">Reference proteome</keyword>
<dbReference type="EMBL" id="MKHE01000034">
    <property type="protein sequence ID" value="OWJ99083.1"/>
    <property type="molecule type" value="Genomic_DNA"/>
</dbReference>
<sequence>MDFLEDWFGWKTLMLLEDLELVGRLGVAGRSRENNHNTLTSKAIKRLNCNARKRSWLARKE</sequence>
<gene>
    <name evidence="1" type="ORF">Celaphus_00009573</name>
</gene>
<evidence type="ECO:0000313" key="1">
    <source>
        <dbReference type="EMBL" id="OWJ99083.1"/>
    </source>
</evidence>
<comment type="caution">
    <text evidence="1">The sequence shown here is derived from an EMBL/GenBank/DDBJ whole genome shotgun (WGS) entry which is preliminary data.</text>
</comment>
<protein>
    <submittedName>
        <fullName evidence="1">Uncharacterized protein</fullName>
    </submittedName>
</protein>
<dbReference type="Proteomes" id="UP000242450">
    <property type="component" value="Chromosome X"/>
</dbReference>
<dbReference type="AlphaFoldDB" id="A0A212BZQ0"/>
<name>A0A212BZQ0_CEREH</name>